<name>A0ACA9KEU7_9GLOM</name>
<reference evidence="1" key="1">
    <citation type="submission" date="2021-06" db="EMBL/GenBank/DDBJ databases">
        <authorList>
            <person name="Kallberg Y."/>
            <person name="Tangrot J."/>
            <person name="Rosling A."/>
        </authorList>
    </citation>
    <scope>NUCLEOTIDE SEQUENCE</scope>
    <source>
        <strain evidence="1">IL203A</strain>
    </source>
</reference>
<evidence type="ECO:0000313" key="2">
    <source>
        <dbReference type="Proteomes" id="UP000789702"/>
    </source>
</evidence>
<gene>
    <name evidence="1" type="ORF">DHETER_LOCUS1628</name>
</gene>
<sequence>MPNSTSKVWKFFDKNDDNILCKLCENKKYSKKCSTTTLARHLRSKYPAQYIVIQAPSNTHHHHPYSRELQRPITDALLEWIVIDLQPFTTDLMTILRPIYEATTFLSSASHPTISDIRVAFTGMTIELEAYLNPTASQYSVALAINNKLKEYWNYYFDIHSSIPAVLDP</sequence>
<keyword evidence="2" id="KW-1185">Reference proteome</keyword>
<proteinExistence type="predicted"/>
<dbReference type="EMBL" id="CAJVPU010001029">
    <property type="protein sequence ID" value="CAG8469106.1"/>
    <property type="molecule type" value="Genomic_DNA"/>
</dbReference>
<evidence type="ECO:0000313" key="1">
    <source>
        <dbReference type="EMBL" id="CAG8469106.1"/>
    </source>
</evidence>
<accession>A0ACA9KEU7</accession>
<organism evidence="1 2">
    <name type="scientific">Dentiscutata heterogama</name>
    <dbReference type="NCBI Taxonomy" id="1316150"/>
    <lineage>
        <taxon>Eukaryota</taxon>
        <taxon>Fungi</taxon>
        <taxon>Fungi incertae sedis</taxon>
        <taxon>Mucoromycota</taxon>
        <taxon>Glomeromycotina</taxon>
        <taxon>Glomeromycetes</taxon>
        <taxon>Diversisporales</taxon>
        <taxon>Gigasporaceae</taxon>
        <taxon>Dentiscutata</taxon>
    </lineage>
</organism>
<comment type="caution">
    <text evidence="1">The sequence shown here is derived from an EMBL/GenBank/DDBJ whole genome shotgun (WGS) entry which is preliminary data.</text>
</comment>
<dbReference type="Proteomes" id="UP000789702">
    <property type="component" value="Unassembled WGS sequence"/>
</dbReference>
<protein>
    <submittedName>
        <fullName evidence="1">3920_t:CDS:1</fullName>
    </submittedName>
</protein>